<proteinExistence type="predicted"/>
<evidence type="ECO:0000259" key="1">
    <source>
        <dbReference type="Pfam" id="PF06119"/>
    </source>
</evidence>
<protein>
    <submittedName>
        <fullName evidence="2">Protein mesh</fullName>
    </submittedName>
</protein>
<sequence>HLDNDGYLLFNKGLLDYPSPVKFPVPYINDPVREEDPSLIAPWFSRQDIPNSIDLAGVYAQVVHFSLEKNESLKERIRKDFKYAMVGSADFEPRNAIIVT</sequence>
<name>A0A8X6WNC2_9ARAC</name>
<accession>A0A8X6WNC2</accession>
<dbReference type="Proteomes" id="UP000886998">
    <property type="component" value="Unassembled WGS sequence"/>
</dbReference>
<organism evidence="2 3">
    <name type="scientific">Trichonephila inaurata madagascariensis</name>
    <dbReference type="NCBI Taxonomy" id="2747483"/>
    <lineage>
        <taxon>Eukaryota</taxon>
        <taxon>Metazoa</taxon>
        <taxon>Ecdysozoa</taxon>
        <taxon>Arthropoda</taxon>
        <taxon>Chelicerata</taxon>
        <taxon>Arachnida</taxon>
        <taxon>Araneae</taxon>
        <taxon>Araneomorphae</taxon>
        <taxon>Entelegynae</taxon>
        <taxon>Araneoidea</taxon>
        <taxon>Nephilidae</taxon>
        <taxon>Trichonephila</taxon>
        <taxon>Trichonephila inaurata</taxon>
    </lineage>
</organism>
<gene>
    <name evidence="2" type="primary">NCL1_16687</name>
    <name evidence="2" type="ORF">TNIN_30301</name>
</gene>
<dbReference type="GO" id="GO:0007160">
    <property type="term" value="P:cell-matrix adhesion"/>
    <property type="evidence" value="ECO:0007669"/>
    <property type="project" value="InterPro"/>
</dbReference>
<dbReference type="AlphaFoldDB" id="A0A8X6WNC2"/>
<reference evidence="2" key="1">
    <citation type="submission" date="2020-08" db="EMBL/GenBank/DDBJ databases">
        <title>Multicomponent nature underlies the extraordinary mechanical properties of spider dragline silk.</title>
        <authorList>
            <person name="Kono N."/>
            <person name="Nakamura H."/>
            <person name="Mori M."/>
            <person name="Yoshida Y."/>
            <person name="Ohtoshi R."/>
            <person name="Malay A.D."/>
            <person name="Moran D.A.P."/>
            <person name="Tomita M."/>
            <person name="Numata K."/>
            <person name="Arakawa K."/>
        </authorList>
    </citation>
    <scope>NUCLEOTIDE SEQUENCE</scope>
</reference>
<comment type="caution">
    <text evidence="2">The sequence shown here is derived from an EMBL/GenBank/DDBJ whole genome shotgun (WGS) entry which is preliminary data.</text>
</comment>
<keyword evidence="3" id="KW-1185">Reference proteome</keyword>
<feature type="non-terminal residue" evidence="2">
    <location>
        <position position="1"/>
    </location>
</feature>
<feature type="domain" description="NIDO" evidence="1">
    <location>
        <begin position="4"/>
        <end position="100"/>
    </location>
</feature>
<evidence type="ECO:0000313" key="3">
    <source>
        <dbReference type="Proteomes" id="UP000886998"/>
    </source>
</evidence>
<evidence type="ECO:0000313" key="2">
    <source>
        <dbReference type="EMBL" id="GFY38165.1"/>
    </source>
</evidence>
<dbReference type="Pfam" id="PF06119">
    <property type="entry name" value="NIDO"/>
    <property type="match status" value="1"/>
</dbReference>
<dbReference type="InterPro" id="IPR003886">
    <property type="entry name" value="NIDO_dom"/>
</dbReference>
<dbReference type="EMBL" id="BMAV01000683">
    <property type="protein sequence ID" value="GFY38165.1"/>
    <property type="molecule type" value="Genomic_DNA"/>
</dbReference>